<comment type="caution">
    <text evidence="1">The sequence shown here is derived from an EMBL/GenBank/DDBJ whole genome shotgun (WGS) entry which is preliminary data.</text>
</comment>
<sequence>MPALNLILSVAECWHSGEIAAQNERFLNNDYSVDCYSTYYLAYW</sequence>
<evidence type="ECO:0000313" key="1">
    <source>
        <dbReference type="EMBL" id="CDL82238.1"/>
    </source>
</evidence>
<keyword evidence="2" id="KW-1185">Reference proteome</keyword>
<dbReference type="AlphaFoldDB" id="W1IWN3"/>
<name>W1IWN3_9GAMM</name>
<evidence type="ECO:0000313" key="2">
    <source>
        <dbReference type="Proteomes" id="UP000019202"/>
    </source>
</evidence>
<organism evidence="1 2">
    <name type="scientific">Xenorhabdus szentirmaii DSM 16338</name>
    <dbReference type="NCBI Taxonomy" id="1427518"/>
    <lineage>
        <taxon>Bacteria</taxon>
        <taxon>Pseudomonadati</taxon>
        <taxon>Pseudomonadota</taxon>
        <taxon>Gammaproteobacteria</taxon>
        <taxon>Enterobacterales</taxon>
        <taxon>Morganellaceae</taxon>
        <taxon>Xenorhabdus</taxon>
    </lineage>
</organism>
<protein>
    <submittedName>
        <fullName evidence="1">Uncharacterized protein</fullName>
    </submittedName>
</protein>
<proteinExistence type="predicted"/>
<reference evidence="1" key="1">
    <citation type="submission" date="2013-11" db="EMBL/GenBank/DDBJ databases">
        <title>Draft genome sequence and annotation of the entomopathogenic bacteria, Xenorhabdus cabanillasi strain JM26 and Xenorhabdus szentirmai strain DSM 16338.</title>
        <authorList>
            <person name="Gualtieri M."/>
            <person name="Ogier J.C."/>
            <person name="Pages S."/>
            <person name="Givaudan A."/>
            <person name="Gaudriault S."/>
        </authorList>
    </citation>
    <scope>NUCLEOTIDE SEQUENCE [LARGE SCALE GENOMIC DNA]</scope>
    <source>
        <strain evidence="1">DSM 16338</strain>
    </source>
</reference>
<gene>
    <name evidence="1" type="ORF">XSR1_20065</name>
</gene>
<accession>W1IWN3</accession>
<dbReference type="STRING" id="1427518.XSR1_20065"/>
<dbReference type="Proteomes" id="UP000019202">
    <property type="component" value="Unassembled WGS sequence"/>
</dbReference>
<dbReference type="EMBL" id="CBXF010000077">
    <property type="protein sequence ID" value="CDL82238.1"/>
    <property type="molecule type" value="Genomic_DNA"/>
</dbReference>